<reference evidence="2" key="1">
    <citation type="submission" date="2023-06" db="EMBL/GenBank/DDBJ databases">
        <authorList>
            <consortium name="Lawrence Berkeley National Laboratory"/>
            <person name="Ahrendt S."/>
            <person name="Sahu N."/>
            <person name="Indic B."/>
            <person name="Wong-Bajracharya J."/>
            <person name="Merenyi Z."/>
            <person name="Ke H.-M."/>
            <person name="Monk M."/>
            <person name="Kocsube S."/>
            <person name="Drula E."/>
            <person name="Lipzen A."/>
            <person name="Balint B."/>
            <person name="Henrissat B."/>
            <person name="Andreopoulos B."/>
            <person name="Martin F.M."/>
            <person name="Harder C.B."/>
            <person name="Rigling D."/>
            <person name="Ford K.L."/>
            <person name="Foster G.D."/>
            <person name="Pangilinan J."/>
            <person name="Papanicolaou A."/>
            <person name="Barry K."/>
            <person name="LaButti K."/>
            <person name="Viragh M."/>
            <person name="Koriabine M."/>
            <person name="Yan M."/>
            <person name="Riley R."/>
            <person name="Champramary S."/>
            <person name="Plett K.L."/>
            <person name="Tsai I.J."/>
            <person name="Slot J."/>
            <person name="Sipos G."/>
            <person name="Plett J."/>
            <person name="Nagy L.G."/>
            <person name="Grigoriev I.V."/>
        </authorList>
    </citation>
    <scope>NUCLEOTIDE SEQUENCE</scope>
    <source>
        <strain evidence="2">CCBAS 213</strain>
    </source>
</reference>
<feature type="compositionally biased region" description="Basic and acidic residues" evidence="1">
    <location>
        <begin position="218"/>
        <end position="228"/>
    </location>
</feature>
<feature type="compositionally biased region" description="Acidic residues" evidence="1">
    <location>
        <begin position="284"/>
        <end position="303"/>
    </location>
</feature>
<evidence type="ECO:0000313" key="3">
    <source>
        <dbReference type="Proteomes" id="UP001175211"/>
    </source>
</evidence>
<dbReference type="RefSeq" id="XP_060340263.1">
    <property type="nucleotide sequence ID" value="XM_060469148.1"/>
</dbReference>
<evidence type="ECO:0000256" key="1">
    <source>
        <dbReference type="SAM" id="MobiDB-lite"/>
    </source>
</evidence>
<feature type="region of interest" description="Disordered" evidence="1">
    <location>
        <begin position="79"/>
        <end position="111"/>
    </location>
</feature>
<feature type="region of interest" description="Disordered" evidence="1">
    <location>
        <begin position="218"/>
        <end position="303"/>
    </location>
</feature>
<proteinExistence type="predicted"/>
<accession>A0AA39NRG6</accession>
<name>A0AA39NRG6_ARMTA</name>
<dbReference type="GeneID" id="85352696"/>
<comment type="caution">
    <text evidence="2">The sequence shown here is derived from an EMBL/GenBank/DDBJ whole genome shotgun (WGS) entry which is preliminary data.</text>
</comment>
<organism evidence="2 3">
    <name type="scientific">Armillaria tabescens</name>
    <name type="common">Ringless honey mushroom</name>
    <name type="synonym">Agaricus tabescens</name>
    <dbReference type="NCBI Taxonomy" id="1929756"/>
    <lineage>
        <taxon>Eukaryota</taxon>
        <taxon>Fungi</taxon>
        <taxon>Dikarya</taxon>
        <taxon>Basidiomycota</taxon>
        <taxon>Agaricomycotina</taxon>
        <taxon>Agaricomycetes</taxon>
        <taxon>Agaricomycetidae</taxon>
        <taxon>Agaricales</taxon>
        <taxon>Marasmiineae</taxon>
        <taxon>Physalacriaceae</taxon>
        <taxon>Desarmillaria</taxon>
    </lineage>
</organism>
<protein>
    <submittedName>
        <fullName evidence="2">Uncharacterized protein</fullName>
    </submittedName>
</protein>
<dbReference type="AlphaFoldDB" id="A0AA39NRG6"/>
<sequence>MNLLAHNIVVGKTRVYQALECQTIYLSTSSGHRTVDLFDDDSSVNLEGSSHVHNADGAQNTPTSGAATEIGAIRAPAHPMHSVPVNSGRKGGGQPALKTGSEKKVPKPHGQAGKDFLIAEKMGLAGSRKKRDRYNALLRSARDLTLNAHLPFERSWCDIPAASKATLFAVAQDVHPFLSHFENDWATEAIVHQYMKNKRKTLYKAGSLEKPKGYKYLKENAAKRDQSKSHKKTATKNYEANKLEHKKAKEYQRHLKRISRKVMEDEENEQEKGDEFIQGSSRDGDEDVDMADEENDNDIEGGN</sequence>
<evidence type="ECO:0000313" key="2">
    <source>
        <dbReference type="EMBL" id="KAK0470470.1"/>
    </source>
</evidence>
<dbReference type="Proteomes" id="UP001175211">
    <property type="component" value="Unassembled WGS sequence"/>
</dbReference>
<feature type="compositionally biased region" description="Basic and acidic residues" evidence="1">
    <location>
        <begin position="239"/>
        <end position="253"/>
    </location>
</feature>
<dbReference type="EMBL" id="JAUEPS010000001">
    <property type="protein sequence ID" value="KAK0470470.1"/>
    <property type="molecule type" value="Genomic_DNA"/>
</dbReference>
<gene>
    <name evidence="2" type="ORF">EV420DRAFT_1473526</name>
</gene>
<keyword evidence="3" id="KW-1185">Reference proteome</keyword>